<dbReference type="Proteomes" id="UP000019140">
    <property type="component" value="Unassembled WGS sequence"/>
</dbReference>
<gene>
    <name evidence="3" type="ORF">ETSY2_24785</name>
</gene>
<dbReference type="PROSITE" id="PS51257">
    <property type="entry name" value="PROKAR_LIPOPROTEIN"/>
    <property type="match status" value="1"/>
</dbReference>
<dbReference type="PANTHER" id="PTHR30570">
    <property type="entry name" value="PERIPLASMIC PHOSPHATE BINDING COMPONENT OF PHOSPHATE ABC TRANSPORTER"/>
    <property type="match status" value="1"/>
</dbReference>
<dbReference type="InterPro" id="IPR050811">
    <property type="entry name" value="Phosphate_ABC_transporter"/>
</dbReference>
<evidence type="ECO:0000259" key="2">
    <source>
        <dbReference type="Pfam" id="PF12849"/>
    </source>
</evidence>
<dbReference type="PANTHER" id="PTHR30570:SF1">
    <property type="entry name" value="PHOSPHATE-BINDING PROTEIN PSTS"/>
    <property type="match status" value="1"/>
</dbReference>
<keyword evidence="4" id="KW-1185">Reference proteome</keyword>
<sequence length="273" mass="29476">MRTSSVPLLLLAFVMGLTLGCTREESTRTTVRVTGASTVYPIVQMAGEELHKLHNIYVEAQAGGSTRGYEDTLAGRNDLGAMARDLLPDEARNVNTYPIAYDGVGIVVHASNGVSGVSTVQLQRIYRKDITNWSALGGADAKIVVVSKAEGHATLETFLNHTRLDRSDLQVDVVGGDNAQVIRVVANTPHAIGFVSMGEVIHSIEIGIPLRLITLDGIEPTLVNVADKSYPMYRTLYLISKAEPQGGSRMLLDYLRSAAGQAVIERGKYVPRS</sequence>
<dbReference type="Gene3D" id="3.40.190.10">
    <property type="entry name" value="Periplasmic binding protein-like II"/>
    <property type="match status" value="2"/>
</dbReference>
<protein>
    <recommendedName>
        <fullName evidence="2">PBP domain-containing protein</fullName>
    </recommendedName>
</protein>
<keyword evidence="1" id="KW-0732">Signal</keyword>
<dbReference type="InterPro" id="IPR024370">
    <property type="entry name" value="PBP_domain"/>
</dbReference>
<evidence type="ECO:0000256" key="1">
    <source>
        <dbReference type="ARBA" id="ARBA00022729"/>
    </source>
</evidence>
<dbReference type="SUPFAM" id="SSF53850">
    <property type="entry name" value="Periplasmic binding protein-like II"/>
    <property type="match status" value="1"/>
</dbReference>
<evidence type="ECO:0000313" key="3">
    <source>
        <dbReference type="EMBL" id="ETX05131.1"/>
    </source>
</evidence>
<name>W4M5A7_9BACT</name>
<comment type="caution">
    <text evidence="3">The sequence shown here is derived from an EMBL/GenBank/DDBJ whole genome shotgun (WGS) entry which is preliminary data.</text>
</comment>
<organism evidence="3 4">
    <name type="scientific">Candidatus Entotheonella gemina</name>
    <dbReference type="NCBI Taxonomy" id="1429439"/>
    <lineage>
        <taxon>Bacteria</taxon>
        <taxon>Pseudomonadati</taxon>
        <taxon>Nitrospinota/Tectimicrobiota group</taxon>
        <taxon>Candidatus Tectimicrobiota</taxon>
        <taxon>Candidatus Entotheonellia</taxon>
        <taxon>Candidatus Entotheonellales</taxon>
        <taxon>Candidatus Entotheonellaceae</taxon>
        <taxon>Candidatus Entotheonella</taxon>
    </lineage>
</organism>
<feature type="domain" description="PBP" evidence="2">
    <location>
        <begin position="24"/>
        <end position="255"/>
    </location>
</feature>
<dbReference type="CDD" id="cd13653">
    <property type="entry name" value="PBP2_phosphate_like_1"/>
    <property type="match status" value="1"/>
</dbReference>
<evidence type="ECO:0000313" key="4">
    <source>
        <dbReference type="Proteomes" id="UP000019140"/>
    </source>
</evidence>
<dbReference type="EMBL" id="AZHX01001035">
    <property type="protein sequence ID" value="ETX05131.1"/>
    <property type="molecule type" value="Genomic_DNA"/>
</dbReference>
<dbReference type="HOGENOM" id="CLU_026228_5_1_7"/>
<dbReference type="Pfam" id="PF12849">
    <property type="entry name" value="PBP_like_2"/>
    <property type="match status" value="1"/>
</dbReference>
<accession>W4M5A7</accession>
<dbReference type="AlphaFoldDB" id="W4M5A7"/>
<proteinExistence type="predicted"/>
<reference evidence="3 4" key="1">
    <citation type="journal article" date="2014" name="Nature">
        <title>An environmental bacterial taxon with a large and distinct metabolic repertoire.</title>
        <authorList>
            <person name="Wilson M.C."/>
            <person name="Mori T."/>
            <person name="Ruckert C."/>
            <person name="Uria A.R."/>
            <person name="Helf M.J."/>
            <person name="Takada K."/>
            <person name="Gernert C."/>
            <person name="Steffens U.A."/>
            <person name="Heycke N."/>
            <person name="Schmitt S."/>
            <person name="Rinke C."/>
            <person name="Helfrich E.J."/>
            <person name="Brachmann A.O."/>
            <person name="Gurgui C."/>
            <person name="Wakimoto T."/>
            <person name="Kracht M."/>
            <person name="Crusemann M."/>
            <person name="Hentschel U."/>
            <person name="Abe I."/>
            <person name="Matsunaga S."/>
            <person name="Kalinowski J."/>
            <person name="Takeyama H."/>
            <person name="Piel J."/>
        </authorList>
    </citation>
    <scope>NUCLEOTIDE SEQUENCE [LARGE SCALE GENOMIC DNA]</scope>
    <source>
        <strain evidence="4">TSY2</strain>
    </source>
</reference>